<dbReference type="Gene3D" id="3.30.420.10">
    <property type="entry name" value="Ribonuclease H-like superfamily/Ribonuclease H"/>
    <property type="match status" value="1"/>
</dbReference>
<reference evidence="18 19" key="1">
    <citation type="submission" date="2016-05" db="EMBL/GenBank/DDBJ databases">
        <title>Complete Genome and Methylome Analysis of Psychrotrophic Bacterial Isolates from Antarctic Lake Untersee.</title>
        <authorList>
            <person name="Fomenkov A."/>
            <person name="Akimov V.N."/>
            <person name="Vasilyeva L.V."/>
            <person name="Andersen D."/>
            <person name="Vincze T."/>
            <person name="Roberts R.J."/>
        </authorList>
    </citation>
    <scope>NUCLEOTIDE SEQUENCE [LARGE SCALE GENOMIC DNA]</scope>
    <source>
        <strain evidence="18 19">U14-5</strain>
    </source>
</reference>
<evidence type="ECO:0000256" key="3">
    <source>
        <dbReference type="ARBA" id="ARBA00004065"/>
    </source>
</evidence>
<comment type="subcellular location">
    <subcellularLocation>
        <location evidence="4 14">Cytoplasm</location>
    </subcellularLocation>
</comment>
<dbReference type="GO" id="GO:0006298">
    <property type="term" value="P:mismatch repair"/>
    <property type="evidence" value="ECO:0007669"/>
    <property type="project" value="TreeGrafter"/>
</dbReference>
<keyword evidence="8 14" id="KW-0963">Cytoplasm</keyword>
<dbReference type="NCBIfam" id="NF000595">
    <property type="entry name" value="PRK00015.1-3"/>
    <property type="match status" value="1"/>
</dbReference>
<dbReference type="GO" id="GO:0004523">
    <property type="term" value="F:RNA-DNA hybrid ribonuclease activity"/>
    <property type="evidence" value="ECO:0007669"/>
    <property type="project" value="UniProtKB-UniRule"/>
</dbReference>
<keyword evidence="11 14" id="KW-0255">Endonuclease</keyword>
<accession>A0A1L6ZKZ2</accession>
<organism evidence="18 19">
    <name type="scientific">Bacillus safensis</name>
    <dbReference type="NCBI Taxonomy" id="561879"/>
    <lineage>
        <taxon>Bacteria</taxon>
        <taxon>Bacillati</taxon>
        <taxon>Bacillota</taxon>
        <taxon>Bacilli</taxon>
        <taxon>Bacillales</taxon>
        <taxon>Bacillaceae</taxon>
        <taxon>Bacillus</taxon>
    </lineage>
</organism>
<feature type="domain" description="RNase H type-2" evidence="17">
    <location>
        <begin position="70"/>
        <end position="254"/>
    </location>
</feature>
<keyword evidence="10 14" id="KW-0479">Metal-binding</keyword>
<comment type="catalytic activity">
    <reaction evidence="1 14 15 16">
        <text>Endonucleolytic cleavage to 5'-phosphomonoester.</text>
        <dbReference type="EC" id="3.1.26.4"/>
    </reaction>
</comment>
<gene>
    <name evidence="14" type="primary">rnhB</name>
    <name evidence="18" type="ORF">BSA145_15785</name>
</gene>
<dbReference type="PANTHER" id="PTHR10954:SF18">
    <property type="entry name" value="RIBONUCLEASE HII"/>
    <property type="match status" value="1"/>
</dbReference>
<comment type="function">
    <text evidence="3 14 16">Endonuclease that specifically degrades the RNA of RNA-DNA hybrids.</text>
</comment>
<dbReference type="GO" id="GO:0043137">
    <property type="term" value="P:DNA replication, removal of RNA primer"/>
    <property type="evidence" value="ECO:0007669"/>
    <property type="project" value="TreeGrafter"/>
</dbReference>
<dbReference type="Pfam" id="PF01351">
    <property type="entry name" value="RNase_HII"/>
    <property type="match status" value="1"/>
</dbReference>
<sequence>MYTVKQIKELIEKHAGDESYIRELVKDDTRKSVQKLIEKWHKEREKQQALRAAWDDMLQFENKAKAQGYTCIAGIDEAGRGPLAGPVVAAAVILKEDTVLLGLNDSKQLSEKKRLAYYDLIQKEALDIGIGIVDAATIDEINIYEASRLAMVRAVEQLTHTPDYLLIDAMTLPLSTHQENIIKGDAKSASIAAGACIAKVTRDQMMEEYGRKYPEYQFEKHKGYGTKEHLAAIQTHGATPIHRLSFAPVKSVIS</sequence>
<dbReference type="CDD" id="cd07182">
    <property type="entry name" value="RNase_HII_bacteria_HII_like"/>
    <property type="match status" value="1"/>
</dbReference>
<dbReference type="NCBIfam" id="NF000594">
    <property type="entry name" value="PRK00015.1-1"/>
    <property type="match status" value="1"/>
</dbReference>
<name>A0A1L6ZKZ2_BACIA</name>
<dbReference type="EC" id="3.1.26.4" evidence="6 14"/>
<evidence type="ECO:0000256" key="4">
    <source>
        <dbReference type="ARBA" id="ARBA00004496"/>
    </source>
</evidence>
<keyword evidence="13 14" id="KW-0464">Manganese</keyword>
<evidence type="ECO:0000256" key="9">
    <source>
        <dbReference type="ARBA" id="ARBA00022722"/>
    </source>
</evidence>
<evidence type="ECO:0000256" key="6">
    <source>
        <dbReference type="ARBA" id="ARBA00012180"/>
    </source>
</evidence>
<dbReference type="InterPro" id="IPR022898">
    <property type="entry name" value="RNase_HII"/>
</dbReference>
<evidence type="ECO:0000256" key="2">
    <source>
        <dbReference type="ARBA" id="ARBA00001946"/>
    </source>
</evidence>
<evidence type="ECO:0000259" key="17">
    <source>
        <dbReference type="PROSITE" id="PS51975"/>
    </source>
</evidence>
<comment type="cofactor">
    <cofactor evidence="2">
        <name>Mg(2+)</name>
        <dbReference type="ChEBI" id="CHEBI:18420"/>
    </cofactor>
</comment>
<proteinExistence type="inferred from homology"/>
<evidence type="ECO:0000256" key="8">
    <source>
        <dbReference type="ARBA" id="ARBA00022490"/>
    </source>
</evidence>
<dbReference type="AlphaFoldDB" id="A0A1L6ZKZ2"/>
<dbReference type="GO" id="GO:0030145">
    <property type="term" value="F:manganese ion binding"/>
    <property type="evidence" value="ECO:0007669"/>
    <property type="project" value="UniProtKB-UniRule"/>
</dbReference>
<dbReference type="HAMAP" id="MF_00052_B">
    <property type="entry name" value="RNase_HII_B"/>
    <property type="match status" value="1"/>
</dbReference>
<protein>
    <recommendedName>
        <fullName evidence="7 14">Ribonuclease HII</fullName>
        <shortName evidence="14">RNase HII</shortName>
        <ecNumber evidence="6 14">3.1.26.4</ecNumber>
    </recommendedName>
</protein>
<feature type="binding site" evidence="14 15">
    <location>
        <position position="77"/>
    </location>
    <ligand>
        <name>a divalent metal cation</name>
        <dbReference type="ChEBI" id="CHEBI:60240"/>
    </ligand>
</feature>
<dbReference type="SUPFAM" id="SSF53098">
    <property type="entry name" value="Ribonuclease H-like"/>
    <property type="match status" value="1"/>
</dbReference>
<dbReference type="PANTHER" id="PTHR10954">
    <property type="entry name" value="RIBONUCLEASE H2 SUBUNIT A"/>
    <property type="match status" value="1"/>
</dbReference>
<dbReference type="Proteomes" id="UP000185426">
    <property type="component" value="Chromosome"/>
</dbReference>
<evidence type="ECO:0000256" key="13">
    <source>
        <dbReference type="ARBA" id="ARBA00023211"/>
    </source>
</evidence>
<evidence type="ECO:0000256" key="12">
    <source>
        <dbReference type="ARBA" id="ARBA00022801"/>
    </source>
</evidence>
<dbReference type="PROSITE" id="PS51975">
    <property type="entry name" value="RNASE_H_2"/>
    <property type="match status" value="1"/>
</dbReference>
<evidence type="ECO:0000256" key="10">
    <source>
        <dbReference type="ARBA" id="ARBA00022723"/>
    </source>
</evidence>
<feature type="binding site" evidence="14 15">
    <location>
        <position position="168"/>
    </location>
    <ligand>
        <name>a divalent metal cation</name>
        <dbReference type="ChEBI" id="CHEBI:60240"/>
    </ligand>
</feature>
<dbReference type="GO" id="GO:0032299">
    <property type="term" value="C:ribonuclease H2 complex"/>
    <property type="evidence" value="ECO:0007669"/>
    <property type="project" value="TreeGrafter"/>
</dbReference>
<evidence type="ECO:0000256" key="15">
    <source>
        <dbReference type="PROSITE-ProRule" id="PRU01319"/>
    </source>
</evidence>
<dbReference type="GO" id="GO:0005737">
    <property type="term" value="C:cytoplasm"/>
    <property type="evidence" value="ECO:0007669"/>
    <property type="project" value="UniProtKB-SubCell"/>
</dbReference>
<dbReference type="GO" id="GO:0003723">
    <property type="term" value="F:RNA binding"/>
    <property type="evidence" value="ECO:0007669"/>
    <property type="project" value="UniProtKB-UniRule"/>
</dbReference>
<evidence type="ECO:0000256" key="11">
    <source>
        <dbReference type="ARBA" id="ARBA00022759"/>
    </source>
</evidence>
<evidence type="ECO:0000256" key="14">
    <source>
        <dbReference type="HAMAP-Rule" id="MF_00052"/>
    </source>
</evidence>
<dbReference type="InterPro" id="IPR024567">
    <property type="entry name" value="RNase_HII/HIII_dom"/>
</dbReference>
<dbReference type="InterPro" id="IPR036397">
    <property type="entry name" value="RNaseH_sf"/>
</dbReference>
<feature type="binding site" evidence="14 15">
    <location>
        <position position="76"/>
    </location>
    <ligand>
        <name>a divalent metal cation</name>
        <dbReference type="ChEBI" id="CHEBI:60240"/>
    </ligand>
</feature>
<comment type="cofactor">
    <cofactor evidence="14 15">
        <name>Mn(2+)</name>
        <dbReference type="ChEBI" id="CHEBI:29035"/>
    </cofactor>
    <cofactor evidence="14 15">
        <name>Mg(2+)</name>
        <dbReference type="ChEBI" id="CHEBI:18420"/>
    </cofactor>
    <text evidence="14 15">Manganese or magnesium. Binds 1 divalent metal ion per monomer in the absence of substrate. May bind a second metal ion after substrate binding.</text>
</comment>
<evidence type="ECO:0000256" key="16">
    <source>
        <dbReference type="RuleBase" id="RU003515"/>
    </source>
</evidence>
<comment type="similarity">
    <text evidence="5 14 16">Belongs to the RNase HII family.</text>
</comment>
<dbReference type="EMBL" id="CP015607">
    <property type="protein sequence ID" value="APT47196.1"/>
    <property type="molecule type" value="Genomic_DNA"/>
</dbReference>
<dbReference type="RefSeq" id="WP_056766427.1">
    <property type="nucleotide sequence ID" value="NZ_CP015607.1"/>
</dbReference>
<keyword evidence="12 14" id="KW-0378">Hydrolase</keyword>
<dbReference type="InterPro" id="IPR012337">
    <property type="entry name" value="RNaseH-like_sf"/>
</dbReference>
<evidence type="ECO:0000313" key="19">
    <source>
        <dbReference type="Proteomes" id="UP000185426"/>
    </source>
</evidence>
<dbReference type="InterPro" id="IPR001352">
    <property type="entry name" value="RNase_HII/HIII"/>
</dbReference>
<keyword evidence="9 14" id="KW-0540">Nuclease</keyword>
<dbReference type="FunFam" id="3.30.420.10:FF:000006">
    <property type="entry name" value="Ribonuclease HII"/>
    <property type="match status" value="1"/>
</dbReference>
<evidence type="ECO:0000313" key="18">
    <source>
        <dbReference type="EMBL" id="APT47196.1"/>
    </source>
</evidence>
<evidence type="ECO:0000256" key="1">
    <source>
        <dbReference type="ARBA" id="ARBA00000077"/>
    </source>
</evidence>
<evidence type="ECO:0000256" key="5">
    <source>
        <dbReference type="ARBA" id="ARBA00007383"/>
    </source>
</evidence>
<evidence type="ECO:0000256" key="7">
    <source>
        <dbReference type="ARBA" id="ARBA00019179"/>
    </source>
</evidence>